<sequence length="104" mass="11710">APRQILDEEVTVRLSSCSDTIILQTPPVPPRSRHPPTGPTNTDPYYERVFLLDPQYQNPAMLRNKLPELSQSAEASALFLGNPLYDLLLLTSCHQTPGWLRGKR</sequence>
<feature type="non-terminal residue" evidence="2">
    <location>
        <position position="1"/>
    </location>
</feature>
<dbReference type="EMBL" id="JAHRIN010051072">
    <property type="protein sequence ID" value="MEQ2209197.1"/>
    <property type="molecule type" value="Genomic_DNA"/>
</dbReference>
<accession>A0ABV0RP86</accession>
<proteinExistence type="predicted"/>
<keyword evidence="3" id="KW-1185">Reference proteome</keyword>
<evidence type="ECO:0000256" key="1">
    <source>
        <dbReference type="SAM" id="MobiDB-lite"/>
    </source>
</evidence>
<feature type="region of interest" description="Disordered" evidence="1">
    <location>
        <begin position="23"/>
        <end position="44"/>
    </location>
</feature>
<protein>
    <submittedName>
        <fullName evidence="2">Uncharacterized protein</fullName>
    </submittedName>
</protein>
<dbReference type="Proteomes" id="UP001434883">
    <property type="component" value="Unassembled WGS sequence"/>
</dbReference>
<gene>
    <name evidence="2" type="ORF">XENOCAPTIV_026485</name>
</gene>
<name>A0ABV0RP86_9TELE</name>
<reference evidence="2 3" key="1">
    <citation type="submission" date="2021-06" db="EMBL/GenBank/DDBJ databases">
        <authorList>
            <person name="Palmer J.M."/>
        </authorList>
    </citation>
    <scope>NUCLEOTIDE SEQUENCE [LARGE SCALE GENOMIC DNA]</scope>
    <source>
        <strain evidence="2 3">XC_2019</strain>
        <tissue evidence="2">Muscle</tissue>
    </source>
</reference>
<evidence type="ECO:0000313" key="2">
    <source>
        <dbReference type="EMBL" id="MEQ2209197.1"/>
    </source>
</evidence>
<evidence type="ECO:0000313" key="3">
    <source>
        <dbReference type="Proteomes" id="UP001434883"/>
    </source>
</evidence>
<organism evidence="2 3">
    <name type="scientific">Xenoophorus captivus</name>
    <dbReference type="NCBI Taxonomy" id="1517983"/>
    <lineage>
        <taxon>Eukaryota</taxon>
        <taxon>Metazoa</taxon>
        <taxon>Chordata</taxon>
        <taxon>Craniata</taxon>
        <taxon>Vertebrata</taxon>
        <taxon>Euteleostomi</taxon>
        <taxon>Actinopterygii</taxon>
        <taxon>Neopterygii</taxon>
        <taxon>Teleostei</taxon>
        <taxon>Neoteleostei</taxon>
        <taxon>Acanthomorphata</taxon>
        <taxon>Ovalentaria</taxon>
        <taxon>Atherinomorphae</taxon>
        <taxon>Cyprinodontiformes</taxon>
        <taxon>Goodeidae</taxon>
        <taxon>Xenoophorus</taxon>
    </lineage>
</organism>
<comment type="caution">
    <text evidence="2">The sequence shown here is derived from an EMBL/GenBank/DDBJ whole genome shotgun (WGS) entry which is preliminary data.</text>
</comment>